<dbReference type="Proteomes" id="UP000218677">
    <property type="component" value="Unassembled WGS sequence"/>
</dbReference>
<dbReference type="GO" id="GO:0005886">
    <property type="term" value="C:plasma membrane"/>
    <property type="evidence" value="ECO:0007669"/>
    <property type="project" value="TreeGrafter"/>
</dbReference>
<dbReference type="RefSeq" id="WP_096649917.1">
    <property type="nucleotide sequence ID" value="NZ_NWUX01000001.1"/>
</dbReference>
<comment type="caution">
    <text evidence="2">The sequence shown here is derived from an EMBL/GenBank/DDBJ whole genome shotgun (WGS) entry which is preliminary data.</text>
</comment>
<feature type="transmembrane region" description="Helical" evidence="1">
    <location>
        <begin position="57"/>
        <end position="83"/>
    </location>
</feature>
<dbReference type="EMBL" id="NWUX01000001">
    <property type="protein sequence ID" value="PCF97574.1"/>
    <property type="molecule type" value="Genomic_DNA"/>
</dbReference>
<gene>
    <name evidence="2" type="ORF">CPA45_02260</name>
</gene>
<dbReference type="InterPro" id="IPR052549">
    <property type="entry name" value="SpmB"/>
</dbReference>
<evidence type="ECO:0000313" key="3">
    <source>
        <dbReference type="Proteomes" id="UP000218677"/>
    </source>
</evidence>
<evidence type="ECO:0000256" key="1">
    <source>
        <dbReference type="SAM" id="Phobius"/>
    </source>
</evidence>
<protein>
    <recommendedName>
        <fullName evidence="4">Nucleoside recognition family protein</fullName>
    </recommendedName>
</protein>
<feature type="transmembrane region" description="Helical" evidence="1">
    <location>
        <begin position="288"/>
        <end position="306"/>
    </location>
</feature>
<sequence length="311" mass="32520">MEAIIVIVLEAGRSAVDVALYTLLPIMVVTMVLLRFFEASGGLEKFMTAVAPIARPFGLNGLGVLAMLQISFVSFVAPLPTLVLMEKRGASNRHLAAALAAILAMAPANAVFPLAVMGLNAGEALLISLLGGLTAAATTYWLWGRKLSREPHNAEHLEQKVAEKFSVLKIINTSGAEAIQIVINIIPMLLLSLVVVTALRHTGAIGSLQALMAPVMNIIGAEPELLLPFLTKYLAGSTALVGVMHDLNAQGQLNLSLVSLTSAGFLLHPLDLPGVAILLSAGARLGKTALPAILGGVIGITLRTFLGTMMS</sequence>
<feature type="transmembrane region" description="Helical" evidence="1">
    <location>
        <begin position="18"/>
        <end position="37"/>
    </location>
</feature>
<evidence type="ECO:0000313" key="2">
    <source>
        <dbReference type="EMBL" id="PCF97574.1"/>
    </source>
</evidence>
<keyword evidence="1" id="KW-0812">Transmembrane</keyword>
<dbReference type="PANTHER" id="PTHR35793">
    <property type="entry name" value="INNER MEMBRANE PROTEIN YJIG"/>
    <property type="match status" value="1"/>
</dbReference>
<proteinExistence type="predicted"/>
<organism evidence="2 3">
    <name type="scientific">Vreelandella nigrificans</name>
    <dbReference type="NCBI Taxonomy" id="2042704"/>
    <lineage>
        <taxon>Bacteria</taxon>
        <taxon>Pseudomonadati</taxon>
        <taxon>Pseudomonadota</taxon>
        <taxon>Gammaproteobacteria</taxon>
        <taxon>Oceanospirillales</taxon>
        <taxon>Halomonadaceae</taxon>
        <taxon>Vreelandella</taxon>
    </lineage>
</organism>
<reference evidence="3" key="1">
    <citation type="submission" date="2017-09" db="EMBL/GenBank/DDBJ databases">
        <authorList>
            <person name="Cho G.-S."/>
            <person name="Oguntoyinbo F.A."/>
            <person name="Cnockaert M."/>
            <person name="Kabisch J."/>
            <person name="Neve H."/>
            <person name="Bockelmann W."/>
            <person name="Wenning M."/>
            <person name="Franz C.M."/>
            <person name="Vandamme P."/>
        </authorList>
    </citation>
    <scope>NUCLEOTIDE SEQUENCE [LARGE SCALE GENOMIC DNA]</scope>
    <source>
        <strain evidence="3">MBT G8648</strain>
    </source>
</reference>
<dbReference type="AlphaFoldDB" id="A0A2A4HU23"/>
<accession>A0A2A4HU23</accession>
<evidence type="ECO:0008006" key="4">
    <source>
        <dbReference type="Google" id="ProtNLM"/>
    </source>
</evidence>
<feature type="transmembrane region" description="Helical" evidence="1">
    <location>
        <begin position="124"/>
        <end position="143"/>
    </location>
</feature>
<feature type="transmembrane region" description="Helical" evidence="1">
    <location>
        <begin position="178"/>
        <end position="199"/>
    </location>
</feature>
<dbReference type="OrthoDB" id="1949361at2"/>
<dbReference type="PANTHER" id="PTHR35793:SF2">
    <property type="entry name" value="INNER MEMBRANE PROTEIN YJIG"/>
    <property type="match status" value="1"/>
</dbReference>
<name>A0A2A4HU23_9GAMM</name>
<feature type="transmembrane region" description="Helical" evidence="1">
    <location>
        <begin position="255"/>
        <end position="282"/>
    </location>
</feature>
<feature type="transmembrane region" description="Helical" evidence="1">
    <location>
        <begin position="95"/>
        <end position="118"/>
    </location>
</feature>
<keyword evidence="1" id="KW-0472">Membrane</keyword>
<keyword evidence="1" id="KW-1133">Transmembrane helix</keyword>
<keyword evidence="3" id="KW-1185">Reference proteome</keyword>